<keyword evidence="4 8" id="KW-0238">DNA-binding</keyword>
<reference evidence="13" key="2">
    <citation type="submission" date="2013-07" db="EMBL/GenBank/DDBJ databases">
        <authorList>
            <person name="Morais-Silva F.O."/>
            <person name="Rezende A.M."/>
            <person name="Pimentel C."/>
            <person name="Resende D.M."/>
            <person name="Santos C.I."/>
            <person name="Clemente C."/>
            <person name="de Oliveira L.M."/>
            <person name="da Silva S.M."/>
            <person name="Costa D.A."/>
            <person name="Varela-Raposo A."/>
            <person name="Horacio E.C.A."/>
            <person name="Matos M."/>
            <person name="Flores O."/>
            <person name="Ruiz J.C."/>
            <person name="Rodrigues-Pousada C."/>
        </authorList>
    </citation>
    <scope>NUCLEOTIDE SEQUENCE [LARGE SCALE GENOMIC DNA]</scope>
    <source>
        <strain evidence="13">ATCC 19364 / DSM 1382 / NCIMB 9332 / VKM B-1759</strain>
    </source>
</reference>
<dbReference type="PATRIC" id="fig|1121448.10.peg.994"/>
<evidence type="ECO:0000256" key="4">
    <source>
        <dbReference type="ARBA" id="ARBA00023125"/>
    </source>
</evidence>
<dbReference type="GO" id="GO:0003677">
    <property type="term" value="F:DNA binding"/>
    <property type="evidence" value="ECO:0007669"/>
    <property type="project" value="UniProtKB-UniRule"/>
</dbReference>
<dbReference type="GO" id="GO:0070063">
    <property type="term" value="F:RNA polymerase binding"/>
    <property type="evidence" value="ECO:0007669"/>
    <property type="project" value="InterPro"/>
</dbReference>
<dbReference type="PROSITE" id="PS00829">
    <property type="entry name" value="GREAB_1"/>
    <property type="match status" value="1"/>
</dbReference>
<reference evidence="12 13" key="1">
    <citation type="journal article" date="2013" name="J. Bacteriol.">
        <title>Roles of HynAB and Ech, the only two hydrogenases found in the model sulfate reducer Desulfovibrio gigas.</title>
        <authorList>
            <person name="Morais-Silva F.O."/>
            <person name="Santos C.I."/>
            <person name="Rodrigues R."/>
            <person name="Pereira I.A."/>
            <person name="Rodrigues-Pousada C."/>
        </authorList>
    </citation>
    <scope>NUCLEOTIDE SEQUENCE [LARGE SCALE GENOMIC DNA]</scope>
    <source>
        <strain evidence="13">ATCC 19364 / DSM 1382 / NCIMB 9332 / VKM B-1759</strain>
    </source>
</reference>
<evidence type="ECO:0000256" key="2">
    <source>
        <dbReference type="ARBA" id="ARBA00013729"/>
    </source>
</evidence>
<evidence type="ECO:0000313" key="12">
    <source>
        <dbReference type="EMBL" id="AGW12868.1"/>
    </source>
</evidence>
<dbReference type="PANTHER" id="PTHR30437:SF4">
    <property type="entry name" value="TRANSCRIPTION ELONGATION FACTOR GREA"/>
    <property type="match status" value="1"/>
</dbReference>
<dbReference type="KEGG" id="dgg:DGI_0989"/>
<dbReference type="NCBIfam" id="NF001264">
    <property type="entry name" value="PRK00226.1-5"/>
    <property type="match status" value="1"/>
</dbReference>
<dbReference type="InterPro" id="IPR036805">
    <property type="entry name" value="Tscrpt_elong_fac_GreA/B_N_sf"/>
</dbReference>
<dbReference type="NCBIfam" id="NF001263">
    <property type="entry name" value="PRK00226.1-4"/>
    <property type="match status" value="1"/>
</dbReference>
<evidence type="ECO:0000313" key="13">
    <source>
        <dbReference type="Proteomes" id="UP000016587"/>
    </source>
</evidence>
<evidence type="ECO:0000256" key="7">
    <source>
        <dbReference type="ARBA" id="ARBA00030776"/>
    </source>
</evidence>
<dbReference type="InterPro" id="IPR036953">
    <property type="entry name" value="GreA/GreB_C_sf"/>
</dbReference>
<feature type="coiled-coil region" evidence="8">
    <location>
        <begin position="11"/>
        <end position="38"/>
    </location>
</feature>
<gene>
    <name evidence="8 12" type="primary">greA</name>
    <name evidence="12" type="ORF">DGI_0989</name>
</gene>
<dbReference type="Gene3D" id="3.10.50.30">
    <property type="entry name" value="Transcription elongation factor, GreA/GreB, C-terminal domain"/>
    <property type="match status" value="1"/>
</dbReference>
<evidence type="ECO:0000256" key="3">
    <source>
        <dbReference type="ARBA" id="ARBA00023015"/>
    </source>
</evidence>
<dbReference type="STRING" id="1121448.DGI_0989"/>
<organism evidence="12 13">
    <name type="scientific">Megalodesulfovibrio gigas (strain ATCC 19364 / DSM 1382 / NCIMB 9332 / VKM B-1759)</name>
    <name type="common">Desulfovibrio gigas</name>
    <dbReference type="NCBI Taxonomy" id="1121448"/>
    <lineage>
        <taxon>Bacteria</taxon>
        <taxon>Pseudomonadati</taxon>
        <taxon>Thermodesulfobacteriota</taxon>
        <taxon>Desulfovibrionia</taxon>
        <taxon>Desulfovibrionales</taxon>
        <taxon>Desulfovibrionaceae</taxon>
        <taxon>Megalodesulfovibrio</taxon>
    </lineage>
</organism>
<evidence type="ECO:0000259" key="11">
    <source>
        <dbReference type="Pfam" id="PF03449"/>
    </source>
</evidence>
<dbReference type="FunFam" id="1.10.287.180:FF:000001">
    <property type="entry name" value="Transcription elongation factor GreA"/>
    <property type="match status" value="1"/>
</dbReference>
<accession>T2G9A0</accession>
<dbReference type="Gene3D" id="1.10.287.180">
    <property type="entry name" value="Transcription elongation factor, GreA/GreB, N-terminal domain"/>
    <property type="match status" value="1"/>
</dbReference>
<dbReference type="PIRSF" id="PIRSF006092">
    <property type="entry name" value="GreA_GreB"/>
    <property type="match status" value="1"/>
</dbReference>
<name>T2G9A0_MEGG1</name>
<dbReference type="OrthoDB" id="9808774at2"/>
<keyword evidence="12" id="KW-0251">Elongation factor</keyword>
<sequence>MSSIPISKEGFKRLEQELEQLKAARPEVIQAIKEAREEGDLRENAGYDAARERQGMMEARIRYIEGRMATANIIDLKTIFSEKVTFGATVEIEDVDTGDSKTYTILGPDEAEPTKGSISILSPVAQALMGKEEGDEVTVEAPKGRIQYEIVSIKYLGGAHGLN</sequence>
<dbReference type="GO" id="GO:0006354">
    <property type="term" value="P:DNA-templated transcription elongation"/>
    <property type="evidence" value="ECO:0007669"/>
    <property type="project" value="TreeGrafter"/>
</dbReference>
<keyword evidence="13" id="KW-1185">Reference proteome</keyword>
<dbReference type="AlphaFoldDB" id="T2G9A0"/>
<keyword evidence="3 8" id="KW-0805">Transcription regulation</keyword>
<dbReference type="InterPro" id="IPR006359">
    <property type="entry name" value="Tscrpt_elong_fac_GreA"/>
</dbReference>
<dbReference type="Pfam" id="PF03449">
    <property type="entry name" value="GreA_GreB_N"/>
    <property type="match status" value="1"/>
</dbReference>
<dbReference type="SUPFAM" id="SSF54534">
    <property type="entry name" value="FKBP-like"/>
    <property type="match status" value="1"/>
</dbReference>
<feature type="domain" description="Transcription elongation factor GreA/GreB C-terminal" evidence="10">
    <location>
        <begin position="82"/>
        <end position="155"/>
    </location>
</feature>
<dbReference type="InterPro" id="IPR028624">
    <property type="entry name" value="Tscrpt_elong_fac_GreA/B"/>
</dbReference>
<dbReference type="NCBIfam" id="TIGR01462">
    <property type="entry name" value="greA"/>
    <property type="match status" value="1"/>
</dbReference>
<protein>
    <recommendedName>
        <fullName evidence="2 8">Transcription elongation factor GreA</fullName>
    </recommendedName>
    <alternativeName>
        <fullName evidence="7 8">Transcript cleavage factor GreA</fullName>
    </alternativeName>
</protein>
<keyword evidence="5 8" id="KW-0804">Transcription</keyword>
<dbReference type="InterPro" id="IPR001437">
    <property type="entry name" value="Tscrpt_elong_fac_GreA/B_C"/>
</dbReference>
<keyword evidence="8" id="KW-0175">Coiled coil</keyword>
<dbReference type="GO" id="GO:0003746">
    <property type="term" value="F:translation elongation factor activity"/>
    <property type="evidence" value="ECO:0007669"/>
    <property type="project" value="UniProtKB-KW"/>
</dbReference>
<dbReference type="NCBIfam" id="NF001261">
    <property type="entry name" value="PRK00226.1-2"/>
    <property type="match status" value="1"/>
</dbReference>
<keyword evidence="12" id="KW-0648">Protein biosynthesis</keyword>
<dbReference type="GO" id="GO:0032784">
    <property type="term" value="P:regulation of DNA-templated transcription elongation"/>
    <property type="evidence" value="ECO:0007669"/>
    <property type="project" value="UniProtKB-UniRule"/>
</dbReference>
<proteinExistence type="inferred from homology"/>
<dbReference type="InterPro" id="IPR022691">
    <property type="entry name" value="Tscrpt_elong_fac_GreA/B_N"/>
</dbReference>
<evidence type="ECO:0000256" key="6">
    <source>
        <dbReference type="ARBA" id="ARBA00024916"/>
    </source>
</evidence>
<dbReference type="Proteomes" id="UP000016587">
    <property type="component" value="Chromosome"/>
</dbReference>
<dbReference type="HAMAP" id="MF_00105">
    <property type="entry name" value="GreA_GreB"/>
    <property type="match status" value="1"/>
</dbReference>
<dbReference type="PANTHER" id="PTHR30437">
    <property type="entry name" value="TRANSCRIPTION ELONGATION FACTOR GREA"/>
    <property type="match status" value="1"/>
</dbReference>
<dbReference type="eggNOG" id="COG0782">
    <property type="taxonomic scope" value="Bacteria"/>
</dbReference>
<evidence type="ECO:0000259" key="10">
    <source>
        <dbReference type="Pfam" id="PF01272"/>
    </source>
</evidence>
<dbReference type="Pfam" id="PF01272">
    <property type="entry name" value="GreA_GreB"/>
    <property type="match status" value="1"/>
</dbReference>
<evidence type="ECO:0000256" key="5">
    <source>
        <dbReference type="ARBA" id="ARBA00023163"/>
    </source>
</evidence>
<dbReference type="HOGENOM" id="CLU_101379_2_0_7"/>
<dbReference type="FunFam" id="3.10.50.30:FF:000001">
    <property type="entry name" value="Transcription elongation factor GreA"/>
    <property type="match status" value="1"/>
</dbReference>
<evidence type="ECO:0000256" key="8">
    <source>
        <dbReference type="HAMAP-Rule" id="MF_00105"/>
    </source>
</evidence>
<dbReference type="EMBL" id="CP006585">
    <property type="protein sequence ID" value="AGW12868.1"/>
    <property type="molecule type" value="Genomic_DNA"/>
</dbReference>
<dbReference type="RefSeq" id="WP_021759604.1">
    <property type="nucleotide sequence ID" value="NC_022444.1"/>
</dbReference>
<comment type="similarity">
    <text evidence="1 8 9">Belongs to the GreA/GreB family.</text>
</comment>
<comment type="function">
    <text evidence="6 8 9">Necessary for efficient RNA polymerase transcription elongation past template-encoded arresting sites. The arresting sites in DNA have the property of trapping a certain fraction of elongating RNA polymerases that pass through, resulting in locked ternary complexes. Cleavage of the nascent transcript by cleavage factors such as GreA or GreB allows the resumption of elongation from the new 3'terminus. GreA releases sequences of 2 to 3 nucleotides.</text>
</comment>
<dbReference type="InterPro" id="IPR018151">
    <property type="entry name" value="TF_GreA/GreB_CS"/>
</dbReference>
<dbReference type="SUPFAM" id="SSF46557">
    <property type="entry name" value="GreA transcript cleavage protein, N-terminal domain"/>
    <property type="match status" value="1"/>
</dbReference>
<feature type="domain" description="Transcription elongation factor GreA/GreB N-terminal" evidence="11">
    <location>
        <begin position="4"/>
        <end position="73"/>
    </location>
</feature>
<dbReference type="InterPro" id="IPR023459">
    <property type="entry name" value="Tscrpt_elong_fac_GreA/B_fam"/>
</dbReference>
<evidence type="ECO:0000256" key="1">
    <source>
        <dbReference type="ARBA" id="ARBA00008213"/>
    </source>
</evidence>
<evidence type="ECO:0000256" key="9">
    <source>
        <dbReference type="RuleBase" id="RU000556"/>
    </source>
</evidence>